<comment type="caution">
    <text evidence="1">The sequence shown here is derived from an EMBL/GenBank/DDBJ whole genome shotgun (WGS) entry which is preliminary data.</text>
</comment>
<protein>
    <submittedName>
        <fullName evidence="1">DUF3717 domain-containing protein</fullName>
    </submittedName>
</protein>
<dbReference type="EMBL" id="JAQQFR010000001">
    <property type="protein sequence ID" value="MFL9876910.1"/>
    <property type="molecule type" value="Genomic_DNA"/>
</dbReference>
<sequence length="79" mass="8892">MTISTTLSLTELEEAINYWRIQRPATGEECALSPEVNALADVYALMIIDHAHAVDLDTVGKEPRQLIDTWRKARTPQNV</sequence>
<keyword evidence="2" id="KW-1185">Reference proteome</keyword>
<dbReference type="RefSeq" id="WP_408164798.1">
    <property type="nucleotide sequence ID" value="NZ_JAQQFR010000001.1"/>
</dbReference>
<dbReference type="Pfam" id="PF12512">
    <property type="entry name" value="DUF3717"/>
    <property type="match status" value="1"/>
</dbReference>
<dbReference type="Proteomes" id="UP001629214">
    <property type="component" value="Unassembled WGS sequence"/>
</dbReference>
<evidence type="ECO:0000313" key="1">
    <source>
        <dbReference type="EMBL" id="MFL9876910.1"/>
    </source>
</evidence>
<evidence type="ECO:0000313" key="2">
    <source>
        <dbReference type="Proteomes" id="UP001629214"/>
    </source>
</evidence>
<proteinExistence type="predicted"/>
<reference evidence="1 2" key="1">
    <citation type="journal article" date="2024" name="Chem. Sci.">
        <title>Discovery of megapolipeptins by genome mining of a Burkholderiales bacteria collection.</title>
        <authorList>
            <person name="Paulo B.S."/>
            <person name="Recchia M.J.J."/>
            <person name="Lee S."/>
            <person name="Fergusson C.H."/>
            <person name="Romanowski S.B."/>
            <person name="Hernandez A."/>
            <person name="Krull N."/>
            <person name="Liu D.Y."/>
            <person name="Cavanagh H."/>
            <person name="Bos A."/>
            <person name="Gray C.A."/>
            <person name="Murphy B.T."/>
            <person name="Linington R.G."/>
            <person name="Eustaquio A.S."/>
        </authorList>
    </citation>
    <scope>NUCLEOTIDE SEQUENCE [LARGE SCALE GENOMIC DNA]</scope>
    <source>
        <strain evidence="1 2">RL21-008-BIB-B</strain>
    </source>
</reference>
<accession>A0ABW8Z1W7</accession>
<organism evidence="1 2">
    <name type="scientific">Herbaspirillum rhizosphaerae</name>
    <dbReference type="NCBI Taxonomy" id="346179"/>
    <lineage>
        <taxon>Bacteria</taxon>
        <taxon>Pseudomonadati</taxon>
        <taxon>Pseudomonadota</taxon>
        <taxon>Betaproteobacteria</taxon>
        <taxon>Burkholderiales</taxon>
        <taxon>Oxalobacteraceae</taxon>
        <taxon>Herbaspirillum</taxon>
    </lineage>
</organism>
<name>A0ABW8Z1W7_9BURK</name>
<dbReference type="InterPro" id="IPR022191">
    <property type="entry name" value="DUF3717"/>
</dbReference>
<gene>
    <name evidence="1" type="ORF">PQR63_00845</name>
</gene>